<evidence type="ECO:0000313" key="8">
    <source>
        <dbReference type="EnsemblProtists" id="EKX51310"/>
    </source>
</evidence>
<keyword evidence="3" id="KW-0245">EGF-like domain</keyword>
<feature type="repeat" description="TPR" evidence="4">
    <location>
        <begin position="335"/>
        <end position="368"/>
    </location>
</feature>
<proteinExistence type="predicted"/>
<dbReference type="KEGG" id="gtt:GUITHDRAFT_103227"/>
<dbReference type="Proteomes" id="UP000011087">
    <property type="component" value="Unassembled WGS sequence"/>
</dbReference>
<reference evidence="8" key="3">
    <citation type="submission" date="2016-03" db="UniProtKB">
        <authorList>
            <consortium name="EnsemblProtists"/>
        </authorList>
    </citation>
    <scope>IDENTIFICATION</scope>
</reference>
<accession>L1JT16</accession>
<dbReference type="PANTHER" id="PTHR16193">
    <property type="entry name" value="TETRATRICOPEPTIDE REPEAT PROTEIN 27"/>
    <property type="match status" value="1"/>
</dbReference>
<evidence type="ECO:0000259" key="6">
    <source>
        <dbReference type="PROSITE" id="PS50026"/>
    </source>
</evidence>
<organism evidence="7">
    <name type="scientific">Guillardia theta (strain CCMP2712)</name>
    <name type="common">Cryptophyte</name>
    <dbReference type="NCBI Taxonomy" id="905079"/>
    <lineage>
        <taxon>Eukaryota</taxon>
        <taxon>Cryptophyceae</taxon>
        <taxon>Pyrenomonadales</taxon>
        <taxon>Geminigeraceae</taxon>
        <taxon>Guillardia</taxon>
    </lineage>
</organism>
<dbReference type="SUPFAM" id="SSF48452">
    <property type="entry name" value="TPR-like"/>
    <property type="match status" value="1"/>
</dbReference>
<dbReference type="EnsemblProtists" id="EKX51310">
    <property type="protein sequence ID" value="EKX51310"/>
    <property type="gene ID" value="GUITHDRAFT_103227"/>
</dbReference>
<evidence type="ECO:0000313" key="7">
    <source>
        <dbReference type="EMBL" id="EKX51310.1"/>
    </source>
</evidence>
<evidence type="ECO:0000256" key="3">
    <source>
        <dbReference type="PROSITE-ProRule" id="PRU00076"/>
    </source>
</evidence>
<evidence type="ECO:0000256" key="5">
    <source>
        <dbReference type="SAM" id="MobiDB-lite"/>
    </source>
</evidence>
<dbReference type="Pfam" id="PF13181">
    <property type="entry name" value="TPR_8"/>
    <property type="match status" value="1"/>
</dbReference>
<feature type="compositionally biased region" description="Low complexity" evidence="5">
    <location>
        <begin position="224"/>
        <end position="235"/>
    </location>
</feature>
<dbReference type="GeneID" id="17307740"/>
<protein>
    <recommendedName>
        <fullName evidence="6">EGF-like domain-containing protein</fullName>
    </recommendedName>
</protein>
<feature type="region of interest" description="Disordered" evidence="5">
    <location>
        <begin position="213"/>
        <end position="256"/>
    </location>
</feature>
<dbReference type="SMART" id="SM00028">
    <property type="entry name" value="TPR"/>
    <property type="match status" value="2"/>
</dbReference>
<dbReference type="InterPro" id="IPR019734">
    <property type="entry name" value="TPR_rpt"/>
</dbReference>
<sequence>MCLCDGGWYGKNCSNLVADWATMHKLEHNFYEHDAFKSRYVLAAYHLRSCKNILEVGGYRTPISSFLFSRHESVTTVDPYVKPLATDELNGAPCRVRHVPMLLEDYEMRGDEDCFVFMGLDYYDEKNMPLCSRLRDLVRSFDHVVLDYAGRYPTGAECFKALELPSSFHREVQVVLEVEGNEWGNLSGSWMPTGLTTRVLSVLRHHRVTARKKQTFSSPSQYSGARAVEQAAEAGEGARKQEETDVTSVLQRAGDEVARGEDKGVRGWKLVGLVDDVGGGGGGGGGDLSASKMEEVLPRVKDNYQAALHHARERNWTTSRVYWRRFKEEAQDVHVATLFEFGLAWFNGHQYAEAADLFLQVTKLEPRDARGYNNLGLAFENAGKEEEAMRALEQGLQYEPEHHGLNYNYAKLLLDVPDMQLGRHTESSRAFEEVQRRRPDFVFKYINTDTNEFYHLFVQDERSLLNGLAGWQDETGCSPAMTTACQLRSLVLELRGKETTLEFIGDRQLDGRRMQRLTGYLKHSFAYGSTFYQSWLKVEIAKEAAARHLTEETGIHILVLAFSRDVNLGALLNQKLADELAPGALVVSWSRILDVQPEFERAAVYKVAVSWSDSWGMYVYRRKES</sequence>
<keyword evidence="1" id="KW-0677">Repeat</keyword>
<keyword evidence="2 4" id="KW-0802">TPR repeat</keyword>
<evidence type="ECO:0000256" key="2">
    <source>
        <dbReference type="ARBA" id="ARBA00022803"/>
    </source>
</evidence>
<dbReference type="InterPro" id="IPR044244">
    <property type="entry name" value="TTC27/Emw1"/>
</dbReference>
<dbReference type="PANTHER" id="PTHR16193:SF0">
    <property type="entry name" value="TETRATRICOPEPTIDE REPEAT PROTEIN 27"/>
    <property type="match status" value="1"/>
</dbReference>
<dbReference type="RefSeq" id="XP_005838290.1">
    <property type="nucleotide sequence ID" value="XM_005838233.1"/>
</dbReference>
<name>L1JT16_GUITC</name>
<dbReference type="PROSITE" id="PS50026">
    <property type="entry name" value="EGF_3"/>
    <property type="match status" value="1"/>
</dbReference>
<gene>
    <name evidence="7" type="ORF">GUITHDRAFT_103227</name>
</gene>
<keyword evidence="3" id="KW-1015">Disulfide bond</keyword>
<reference evidence="7 9" key="1">
    <citation type="journal article" date="2012" name="Nature">
        <title>Algal genomes reveal evolutionary mosaicism and the fate of nucleomorphs.</title>
        <authorList>
            <consortium name="DOE Joint Genome Institute"/>
            <person name="Curtis B.A."/>
            <person name="Tanifuji G."/>
            <person name="Burki F."/>
            <person name="Gruber A."/>
            <person name="Irimia M."/>
            <person name="Maruyama S."/>
            <person name="Arias M.C."/>
            <person name="Ball S.G."/>
            <person name="Gile G.H."/>
            <person name="Hirakawa Y."/>
            <person name="Hopkins J.F."/>
            <person name="Kuo A."/>
            <person name="Rensing S.A."/>
            <person name="Schmutz J."/>
            <person name="Symeonidi A."/>
            <person name="Elias M."/>
            <person name="Eveleigh R.J."/>
            <person name="Herman E.K."/>
            <person name="Klute M.J."/>
            <person name="Nakayama T."/>
            <person name="Obornik M."/>
            <person name="Reyes-Prieto A."/>
            <person name="Armbrust E.V."/>
            <person name="Aves S.J."/>
            <person name="Beiko R.G."/>
            <person name="Coutinho P."/>
            <person name="Dacks J.B."/>
            <person name="Durnford D.G."/>
            <person name="Fast N.M."/>
            <person name="Green B.R."/>
            <person name="Grisdale C.J."/>
            <person name="Hempel F."/>
            <person name="Henrissat B."/>
            <person name="Hoppner M.P."/>
            <person name="Ishida K."/>
            <person name="Kim E."/>
            <person name="Koreny L."/>
            <person name="Kroth P.G."/>
            <person name="Liu Y."/>
            <person name="Malik S.B."/>
            <person name="Maier U.G."/>
            <person name="McRose D."/>
            <person name="Mock T."/>
            <person name="Neilson J.A."/>
            <person name="Onodera N.T."/>
            <person name="Poole A.M."/>
            <person name="Pritham E.J."/>
            <person name="Richards T.A."/>
            <person name="Rocap G."/>
            <person name="Roy S.W."/>
            <person name="Sarai C."/>
            <person name="Schaack S."/>
            <person name="Shirato S."/>
            <person name="Slamovits C.H."/>
            <person name="Spencer D.F."/>
            <person name="Suzuki S."/>
            <person name="Worden A.Z."/>
            <person name="Zauner S."/>
            <person name="Barry K."/>
            <person name="Bell C."/>
            <person name="Bharti A.K."/>
            <person name="Crow J.A."/>
            <person name="Grimwood J."/>
            <person name="Kramer R."/>
            <person name="Lindquist E."/>
            <person name="Lucas S."/>
            <person name="Salamov A."/>
            <person name="McFadden G.I."/>
            <person name="Lane C.E."/>
            <person name="Keeling P.J."/>
            <person name="Gray M.W."/>
            <person name="Grigoriev I.V."/>
            <person name="Archibald J.M."/>
        </authorList>
    </citation>
    <scope>NUCLEOTIDE SEQUENCE</scope>
    <source>
        <strain evidence="7 9">CCMP2712</strain>
    </source>
</reference>
<feature type="domain" description="EGF-like" evidence="6">
    <location>
        <begin position="1"/>
        <end position="14"/>
    </location>
</feature>
<dbReference type="AlphaFoldDB" id="L1JT16"/>
<dbReference type="HOGENOM" id="CLU_437727_0_0_1"/>
<dbReference type="Gene3D" id="1.25.40.10">
    <property type="entry name" value="Tetratricopeptide repeat domain"/>
    <property type="match status" value="1"/>
</dbReference>
<feature type="repeat" description="TPR" evidence="4">
    <location>
        <begin position="369"/>
        <end position="402"/>
    </location>
</feature>
<reference evidence="9" key="2">
    <citation type="submission" date="2012-11" db="EMBL/GenBank/DDBJ databases">
        <authorList>
            <person name="Kuo A."/>
            <person name="Curtis B.A."/>
            <person name="Tanifuji G."/>
            <person name="Burki F."/>
            <person name="Gruber A."/>
            <person name="Irimia M."/>
            <person name="Maruyama S."/>
            <person name="Arias M.C."/>
            <person name="Ball S.G."/>
            <person name="Gile G.H."/>
            <person name="Hirakawa Y."/>
            <person name="Hopkins J.F."/>
            <person name="Rensing S.A."/>
            <person name="Schmutz J."/>
            <person name="Symeonidi A."/>
            <person name="Elias M."/>
            <person name="Eveleigh R.J."/>
            <person name="Herman E.K."/>
            <person name="Klute M.J."/>
            <person name="Nakayama T."/>
            <person name="Obornik M."/>
            <person name="Reyes-Prieto A."/>
            <person name="Armbrust E.V."/>
            <person name="Aves S.J."/>
            <person name="Beiko R.G."/>
            <person name="Coutinho P."/>
            <person name="Dacks J.B."/>
            <person name="Durnford D.G."/>
            <person name="Fast N.M."/>
            <person name="Green B.R."/>
            <person name="Grisdale C."/>
            <person name="Hempe F."/>
            <person name="Henrissat B."/>
            <person name="Hoppner M.P."/>
            <person name="Ishida K.-I."/>
            <person name="Kim E."/>
            <person name="Koreny L."/>
            <person name="Kroth P.G."/>
            <person name="Liu Y."/>
            <person name="Malik S.-B."/>
            <person name="Maier U.G."/>
            <person name="McRose D."/>
            <person name="Mock T."/>
            <person name="Neilson J.A."/>
            <person name="Onodera N.T."/>
            <person name="Poole A.M."/>
            <person name="Pritham E.J."/>
            <person name="Richards T.A."/>
            <person name="Rocap G."/>
            <person name="Roy S.W."/>
            <person name="Sarai C."/>
            <person name="Schaack S."/>
            <person name="Shirato S."/>
            <person name="Slamovits C.H."/>
            <person name="Spencer D.F."/>
            <person name="Suzuki S."/>
            <person name="Worden A.Z."/>
            <person name="Zauner S."/>
            <person name="Barry K."/>
            <person name="Bell C."/>
            <person name="Bharti A.K."/>
            <person name="Crow J.A."/>
            <person name="Grimwood J."/>
            <person name="Kramer R."/>
            <person name="Lindquist E."/>
            <person name="Lucas S."/>
            <person name="Salamov A."/>
            <person name="McFadden G.I."/>
            <person name="Lane C.E."/>
            <person name="Keeling P.J."/>
            <person name="Gray M.W."/>
            <person name="Grigoriev I.V."/>
            <person name="Archibald J.M."/>
        </authorList>
    </citation>
    <scope>NUCLEOTIDE SEQUENCE</scope>
    <source>
        <strain evidence="9">CCMP2712</strain>
    </source>
</reference>
<dbReference type="PROSITE" id="PS50005">
    <property type="entry name" value="TPR"/>
    <property type="match status" value="2"/>
</dbReference>
<evidence type="ECO:0000256" key="1">
    <source>
        <dbReference type="ARBA" id="ARBA00022737"/>
    </source>
</evidence>
<comment type="caution">
    <text evidence="3">Lacks conserved residue(s) required for the propagation of feature annotation.</text>
</comment>
<dbReference type="PROSITE" id="PS01186">
    <property type="entry name" value="EGF_2"/>
    <property type="match status" value="1"/>
</dbReference>
<evidence type="ECO:0000256" key="4">
    <source>
        <dbReference type="PROSITE-ProRule" id="PRU00339"/>
    </source>
</evidence>
<keyword evidence="9" id="KW-1185">Reference proteome</keyword>
<dbReference type="EMBL" id="JH992976">
    <property type="protein sequence ID" value="EKX51310.1"/>
    <property type="molecule type" value="Genomic_DNA"/>
</dbReference>
<dbReference type="InterPro" id="IPR011990">
    <property type="entry name" value="TPR-like_helical_dom_sf"/>
</dbReference>
<dbReference type="InterPro" id="IPR000742">
    <property type="entry name" value="EGF"/>
</dbReference>
<dbReference type="PaxDb" id="55529-EKX51310"/>
<dbReference type="PROSITE" id="PS00022">
    <property type="entry name" value="EGF_1"/>
    <property type="match status" value="1"/>
</dbReference>
<dbReference type="PROSITE" id="PS50293">
    <property type="entry name" value="TPR_REGION"/>
    <property type="match status" value="1"/>
</dbReference>
<feature type="disulfide bond" evidence="3">
    <location>
        <begin position="4"/>
        <end position="13"/>
    </location>
</feature>
<evidence type="ECO:0000313" key="9">
    <source>
        <dbReference type="Proteomes" id="UP000011087"/>
    </source>
</evidence>